<proteinExistence type="predicted"/>
<keyword evidence="2" id="KW-0489">Methyltransferase</keyword>
<evidence type="ECO:0000313" key="3">
    <source>
        <dbReference type="Proteomes" id="UP000192478"/>
    </source>
</evidence>
<dbReference type="GO" id="GO:0032259">
    <property type="term" value="P:methylation"/>
    <property type="evidence" value="ECO:0007669"/>
    <property type="project" value="UniProtKB-KW"/>
</dbReference>
<evidence type="ECO:0000313" key="2">
    <source>
        <dbReference type="EMBL" id="ARE89763.1"/>
    </source>
</evidence>
<organism evidence="2 3">
    <name type="scientific">Clostridium formicaceticum</name>
    <dbReference type="NCBI Taxonomy" id="1497"/>
    <lineage>
        <taxon>Bacteria</taxon>
        <taxon>Bacillati</taxon>
        <taxon>Bacillota</taxon>
        <taxon>Clostridia</taxon>
        <taxon>Eubacteriales</taxon>
        <taxon>Clostridiaceae</taxon>
        <taxon>Clostridium</taxon>
    </lineage>
</organism>
<gene>
    <name evidence="2" type="primary">ubiE_4</name>
    <name evidence="2" type="ORF">CLFO_42440</name>
</gene>
<dbReference type="SUPFAM" id="SSF53335">
    <property type="entry name" value="S-adenosyl-L-methionine-dependent methyltransferases"/>
    <property type="match status" value="1"/>
</dbReference>
<dbReference type="PANTHER" id="PTHR43591:SF110">
    <property type="entry name" value="RHODANESE DOMAIN-CONTAINING PROTEIN"/>
    <property type="match status" value="1"/>
</dbReference>
<dbReference type="InterPro" id="IPR013216">
    <property type="entry name" value="Methyltransf_11"/>
</dbReference>
<dbReference type="EC" id="2.1.1.163" evidence="2"/>
<dbReference type="Gene3D" id="3.40.50.150">
    <property type="entry name" value="Vaccinia Virus protein VP39"/>
    <property type="match status" value="1"/>
</dbReference>
<accession>A0AAC9RRS8</accession>
<dbReference type="Pfam" id="PF08241">
    <property type="entry name" value="Methyltransf_11"/>
    <property type="match status" value="1"/>
</dbReference>
<dbReference type="AlphaFoldDB" id="A0AAC9RRS8"/>
<dbReference type="Proteomes" id="UP000192478">
    <property type="component" value="Chromosome"/>
</dbReference>
<keyword evidence="2" id="KW-0808">Transferase</keyword>
<evidence type="ECO:0000259" key="1">
    <source>
        <dbReference type="Pfam" id="PF08241"/>
    </source>
</evidence>
<dbReference type="GO" id="GO:0043770">
    <property type="term" value="F:demethylmenaquinone methyltransferase activity"/>
    <property type="evidence" value="ECO:0007669"/>
    <property type="project" value="UniProtKB-EC"/>
</dbReference>
<reference evidence="2 3" key="1">
    <citation type="submission" date="2017-03" db="EMBL/GenBank/DDBJ databases">
        <title>Complete sequence of Clostridium formicaceticum DSM 92.</title>
        <authorList>
            <person name="Poehlein A."/>
            <person name="Karl M."/>
            <person name="Bengelsdorf F.R."/>
            <person name="Duerre P."/>
            <person name="Daniel R."/>
        </authorList>
    </citation>
    <scope>NUCLEOTIDE SEQUENCE [LARGE SCALE GENOMIC DNA]</scope>
    <source>
        <strain evidence="2 3">DSM 92</strain>
    </source>
</reference>
<dbReference type="GO" id="GO:0008757">
    <property type="term" value="F:S-adenosylmethionine-dependent methyltransferase activity"/>
    <property type="evidence" value="ECO:0007669"/>
    <property type="project" value="InterPro"/>
</dbReference>
<sequence>MIQQDKYWNKVAYEKEFTTPFKLELFENHVEKNNKILDYGCGYGRTLNLLRKNGYLDLFGVDLSEKMIERAKEENPSMQYKVIKQNKLEFEDNSFDAVLLLAVLTCVINNEEQEMIIQEIKRVLKPSGVIYINDFLINDDERNINRYNKFKDKYNCYGVFELDEGAILRHYDEKRIEELTKGFHTLEYEKVVYTTMNGNKSNGFNYIGKI</sequence>
<dbReference type="InterPro" id="IPR029063">
    <property type="entry name" value="SAM-dependent_MTases_sf"/>
</dbReference>
<name>A0AAC9RRS8_9CLOT</name>
<protein>
    <submittedName>
        <fullName evidence="2">Demethylmenaquinone methyltransferase</fullName>
        <ecNumber evidence="2">2.1.1.163</ecNumber>
    </submittedName>
</protein>
<dbReference type="CDD" id="cd02440">
    <property type="entry name" value="AdoMet_MTases"/>
    <property type="match status" value="1"/>
</dbReference>
<dbReference type="PANTHER" id="PTHR43591">
    <property type="entry name" value="METHYLTRANSFERASE"/>
    <property type="match status" value="1"/>
</dbReference>
<dbReference type="EMBL" id="CP020559">
    <property type="protein sequence ID" value="ARE89763.1"/>
    <property type="molecule type" value="Genomic_DNA"/>
</dbReference>
<feature type="domain" description="Methyltransferase type 11" evidence="1">
    <location>
        <begin position="37"/>
        <end position="132"/>
    </location>
</feature>
<dbReference type="RefSeq" id="WP_335617819.1">
    <property type="nucleotide sequence ID" value="NZ_CP017603.1"/>
</dbReference>